<dbReference type="Proteomes" id="UP000197290">
    <property type="component" value="Unassembled WGS sequence"/>
</dbReference>
<dbReference type="OrthoDB" id="7356934at2"/>
<gene>
    <name evidence="1" type="ORF">SPDO_30300</name>
</gene>
<dbReference type="RefSeq" id="WP_088368345.1">
    <property type="nucleotide sequence ID" value="NZ_NBBI01000008.1"/>
</dbReference>
<reference evidence="1 2" key="1">
    <citation type="submission" date="2017-03" db="EMBL/GenBank/DDBJ databases">
        <title>Genome sequence of Sphingomonas dokdonensis DSM 21029.</title>
        <authorList>
            <person name="Poehlein A."/>
            <person name="Wuebbeler J.H."/>
            <person name="Steinbuechel A."/>
            <person name="Daniel R."/>
        </authorList>
    </citation>
    <scope>NUCLEOTIDE SEQUENCE [LARGE SCALE GENOMIC DNA]</scope>
    <source>
        <strain evidence="1 2">DSM 21029</strain>
    </source>
</reference>
<comment type="caution">
    <text evidence="1">The sequence shown here is derived from an EMBL/GenBank/DDBJ whole genome shotgun (WGS) entry which is preliminary data.</text>
</comment>
<evidence type="ECO:0000313" key="1">
    <source>
        <dbReference type="EMBL" id="OWK27947.1"/>
    </source>
</evidence>
<dbReference type="Pfam" id="PF12096">
    <property type="entry name" value="DUF3572"/>
    <property type="match status" value="1"/>
</dbReference>
<keyword evidence="2" id="KW-1185">Reference proteome</keyword>
<name>A0A245ZDY8_9SPHN</name>
<proteinExistence type="predicted"/>
<protein>
    <recommendedName>
        <fullName evidence="3">DUF3572 domain-containing protein</fullName>
    </recommendedName>
</protein>
<sequence>MKQGVSNEEPADAIALQALAWTLSDPDRAARLLSLTGLDPDDLRSRLADPSVLAACLQFLEAHEPDLIACSEALDISPEALVRARHRLESL</sequence>
<evidence type="ECO:0000313" key="2">
    <source>
        <dbReference type="Proteomes" id="UP000197290"/>
    </source>
</evidence>
<evidence type="ECO:0008006" key="3">
    <source>
        <dbReference type="Google" id="ProtNLM"/>
    </source>
</evidence>
<accession>A0A245ZDY8</accession>
<dbReference type="InterPro" id="IPR021955">
    <property type="entry name" value="DUF3572"/>
</dbReference>
<organism evidence="1 2">
    <name type="scientific">Sphingomonas dokdonensis</name>
    <dbReference type="NCBI Taxonomy" id="344880"/>
    <lineage>
        <taxon>Bacteria</taxon>
        <taxon>Pseudomonadati</taxon>
        <taxon>Pseudomonadota</taxon>
        <taxon>Alphaproteobacteria</taxon>
        <taxon>Sphingomonadales</taxon>
        <taxon>Sphingomonadaceae</taxon>
        <taxon>Sphingomonas</taxon>
    </lineage>
</organism>
<dbReference type="EMBL" id="NBBI01000008">
    <property type="protein sequence ID" value="OWK27947.1"/>
    <property type="molecule type" value="Genomic_DNA"/>
</dbReference>
<dbReference type="AlphaFoldDB" id="A0A245ZDY8"/>